<dbReference type="InterPro" id="IPR050750">
    <property type="entry name" value="C5-MTase"/>
</dbReference>
<gene>
    <name evidence="9" type="primary">dcm</name>
    <name evidence="9" type="ORF">VB248_16235</name>
</gene>
<evidence type="ECO:0000256" key="7">
    <source>
        <dbReference type="RuleBase" id="RU000416"/>
    </source>
</evidence>
<evidence type="ECO:0000256" key="3">
    <source>
        <dbReference type="ARBA" id="ARBA00022691"/>
    </source>
</evidence>
<dbReference type="InterPro" id="IPR031303">
    <property type="entry name" value="C5_meth_CS"/>
</dbReference>
<evidence type="ECO:0000313" key="9">
    <source>
        <dbReference type="EMBL" id="MEA5140699.1"/>
    </source>
</evidence>
<dbReference type="RefSeq" id="WP_323297853.1">
    <property type="nucleotide sequence ID" value="NZ_JAYFUM010000020.1"/>
</dbReference>
<dbReference type="Proteomes" id="UP001302949">
    <property type="component" value="Unassembled WGS sequence"/>
</dbReference>
<evidence type="ECO:0000313" key="10">
    <source>
        <dbReference type="Proteomes" id="UP001302949"/>
    </source>
</evidence>
<dbReference type="EMBL" id="JAYFUM010000020">
    <property type="protein sequence ID" value="MEA5140699.1"/>
    <property type="molecule type" value="Genomic_DNA"/>
</dbReference>
<dbReference type="Pfam" id="PF00145">
    <property type="entry name" value="DNA_methylase"/>
    <property type="match status" value="1"/>
</dbReference>
<name>A0ABU5QCX7_9BACT</name>
<sequence length="330" mass="37001">MLENKKFIDLFAGIGGFRLALESFGACCTFSSEWDKYAQQVYANNFGEIPAGDITQIPASSIPEHDILCGGFPCQPFSISGKQKGFEDTRGTLFFDIARIIAFHNPKILFLENVRNFATHDDGKTLQIVNKTLQDLGYTIFHKVLNASYFGLAQNRERIYIVGFRNDLSISKFEFPQNQNIPINVKDIILPDTETQKYIIERDDIVLNNNVSIKKDMFGNFPLEPIRIGTINKGGQGERIYHELGHAITLSAHGGGIGAKTGVYIINQKIRKLAPRECARLQGFPDSFILDNSDNQAYKQLGNSVPINVLKAILKSINKVLITKEEYALY</sequence>
<dbReference type="CDD" id="cd00315">
    <property type="entry name" value="Cyt_C5_DNA_methylase"/>
    <property type="match status" value="1"/>
</dbReference>
<dbReference type="SUPFAM" id="SSF53335">
    <property type="entry name" value="S-adenosyl-L-methionine-dependent methyltransferases"/>
    <property type="match status" value="1"/>
</dbReference>
<keyword evidence="2 6" id="KW-0808">Transferase</keyword>
<dbReference type="GO" id="GO:0003886">
    <property type="term" value="F:DNA (cytosine-5-)-methyltransferase activity"/>
    <property type="evidence" value="ECO:0007669"/>
    <property type="project" value="UniProtKB-EC"/>
</dbReference>
<dbReference type="PROSITE" id="PS00094">
    <property type="entry name" value="C5_MTASE_1"/>
    <property type="match status" value="1"/>
</dbReference>
<evidence type="ECO:0000256" key="1">
    <source>
        <dbReference type="ARBA" id="ARBA00022603"/>
    </source>
</evidence>
<comment type="catalytic activity">
    <reaction evidence="5 8">
        <text>a 2'-deoxycytidine in DNA + S-adenosyl-L-methionine = a 5-methyl-2'-deoxycytidine in DNA + S-adenosyl-L-homocysteine + H(+)</text>
        <dbReference type="Rhea" id="RHEA:13681"/>
        <dbReference type="Rhea" id="RHEA-COMP:11369"/>
        <dbReference type="Rhea" id="RHEA-COMP:11370"/>
        <dbReference type="ChEBI" id="CHEBI:15378"/>
        <dbReference type="ChEBI" id="CHEBI:57856"/>
        <dbReference type="ChEBI" id="CHEBI:59789"/>
        <dbReference type="ChEBI" id="CHEBI:85452"/>
        <dbReference type="ChEBI" id="CHEBI:85454"/>
        <dbReference type="EC" id="2.1.1.37"/>
    </reaction>
</comment>
<dbReference type="PROSITE" id="PS00095">
    <property type="entry name" value="C5_MTASE_2"/>
    <property type="match status" value="1"/>
</dbReference>
<dbReference type="Gene3D" id="3.90.120.10">
    <property type="entry name" value="DNA Methylase, subunit A, domain 2"/>
    <property type="match status" value="1"/>
</dbReference>
<dbReference type="InterPro" id="IPR029063">
    <property type="entry name" value="SAM-dependent_MTases_sf"/>
</dbReference>
<keyword evidence="1 6" id="KW-0489">Methyltransferase</keyword>
<evidence type="ECO:0000256" key="2">
    <source>
        <dbReference type="ARBA" id="ARBA00022679"/>
    </source>
</evidence>
<proteinExistence type="inferred from homology"/>
<dbReference type="PROSITE" id="PS51679">
    <property type="entry name" value="SAM_MT_C5"/>
    <property type="match status" value="1"/>
</dbReference>
<dbReference type="InterPro" id="IPR018117">
    <property type="entry name" value="C5_DNA_meth_AS"/>
</dbReference>
<dbReference type="EC" id="2.1.1.37" evidence="8"/>
<dbReference type="PANTHER" id="PTHR46098:SF1">
    <property type="entry name" value="TRNA (CYTOSINE(38)-C(5))-METHYLTRANSFERASE"/>
    <property type="match status" value="1"/>
</dbReference>
<evidence type="ECO:0000256" key="4">
    <source>
        <dbReference type="ARBA" id="ARBA00022747"/>
    </source>
</evidence>
<evidence type="ECO:0000256" key="5">
    <source>
        <dbReference type="ARBA" id="ARBA00047422"/>
    </source>
</evidence>
<evidence type="ECO:0000256" key="8">
    <source>
        <dbReference type="RuleBase" id="RU000417"/>
    </source>
</evidence>
<dbReference type="PRINTS" id="PR00105">
    <property type="entry name" value="C5METTRFRASE"/>
</dbReference>
<organism evidence="9 10">
    <name type="scientific">Arcicella rigui</name>
    <dbReference type="NCBI Taxonomy" id="797020"/>
    <lineage>
        <taxon>Bacteria</taxon>
        <taxon>Pseudomonadati</taxon>
        <taxon>Bacteroidota</taxon>
        <taxon>Cytophagia</taxon>
        <taxon>Cytophagales</taxon>
        <taxon>Flectobacillaceae</taxon>
        <taxon>Arcicella</taxon>
    </lineage>
</organism>
<accession>A0ABU5QCX7</accession>
<keyword evidence="10" id="KW-1185">Reference proteome</keyword>
<protein>
    <recommendedName>
        <fullName evidence="8">Cytosine-specific methyltransferase</fullName>
        <ecNumber evidence="8">2.1.1.37</ecNumber>
    </recommendedName>
</protein>
<feature type="active site" evidence="6">
    <location>
        <position position="74"/>
    </location>
</feature>
<dbReference type="NCBIfam" id="TIGR00675">
    <property type="entry name" value="dcm"/>
    <property type="match status" value="1"/>
</dbReference>
<dbReference type="Gene3D" id="3.40.50.150">
    <property type="entry name" value="Vaccinia Virus protein VP39"/>
    <property type="match status" value="1"/>
</dbReference>
<dbReference type="GO" id="GO:0032259">
    <property type="term" value="P:methylation"/>
    <property type="evidence" value="ECO:0007669"/>
    <property type="project" value="UniProtKB-KW"/>
</dbReference>
<keyword evidence="4" id="KW-0680">Restriction system</keyword>
<keyword evidence="3 6" id="KW-0949">S-adenosyl-L-methionine</keyword>
<comment type="caution">
    <text evidence="9">The sequence shown here is derived from an EMBL/GenBank/DDBJ whole genome shotgun (WGS) entry which is preliminary data.</text>
</comment>
<evidence type="ECO:0000256" key="6">
    <source>
        <dbReference type="PROSITE-ProRule" id="PRU01016"/>
    </source>
</evidence>
<dbReference type="PANTHER" id="PTHR46098">
    <property type="entry name" value="TRNA (CYTOSINE(38)-C(5))-METHYLTRANSFERASE"/>
    <property type="match status" value="1"/>
</dbReference>
<dbReference type="InterPro" id="IPR001525">
    <property type="entry name" value="C5_MeTfrase"/>
</dbReference>
<comment type="similarity">
    <text evidence="6 7">Belongs to the class I-like SAM-binding methyltransferase superfamily. C5-methyltransferase family.</text>
</comment>
<reference evidence="9 10" key="1">
    <citation type="submission" date="2023-12" db="EMBL/GenBank/DDBJ databases">
        <title>Novel species of the genus Arcicella isolated from rivers.</title>
        <authorList>
            <person name="Lu H."/>
        </authorList>
    </citation>
    <scope>NUCLEOTIDE SEQUENCE [LARGE SCALE GENOMIC DNA]</scope>
    <source>
        <strain evidence="9 10">KCTC 23307</strain>
    </source>
</reference>